<evidence type="ECO:0000256" key="1">
    <source>
        <dbReference type="SAM" id="Phobius"/>
    </source>
</evidence>
<evidence type="ECO:0000313" key="3">
    <source>
        <dbReference type="Proteomes" id="UP000886874"/>
    </source>
</evidence>
<dbReference type="AlphaFoldDB" id="A0A9D1CP47"/>
<protein>
    <submittedName>
        <fullName evidence="2">ABC-2 transporter permease</fullName>
    </submittedName>
</protein>
<proteinExistence type="predicted"/>
<reference evidence="2" key="2">
    <citation type="journal article" date="2021" name="PeerJ">
        <title>Extensive microbial diversity within the chicken gut microbiome revealed by metagenomics and culture.</title>
        <authorList>
            <person name="Gilroy R."/>
            <person name="Ravi A."/>
            <person name="Getino M."/>
            <person name="Pursley I."/>
            <person name="Horton D.L."/>
            <person name="Alikhan N.F."/>
            <person name="Baker D."/>
            <person name="Gharbi K."/>
            <person name="Hall N."/>
            <person name="Watson M."/>
            <person name="Adriaenssens E.M."/>
            <person name="Foster-Nyarko E."/>
            <person name="Jarju S."/>
            <person name="Secka A."/>
            <person name="Antonio M."/>
            <person name="Oren A."/>
            <person name="Chaudhuri R.R."/>
            <person name="La Ragione R."/>
            <person name="Hildebrand F."/>
            <person name="Pallen M.J."/>
        </authorList>
    </citation>
    <scope>NUCLEOTIDE SEQUENCE</scope>
    <source>
        <strain evidence="2">ChiSjej2B20-13462</strain>
    </source>
</reference>
<evidence type="ECO:0000313" key="2">
    <source>
        <dbReference type="EMBL" id="HIQ70461.1"/>
    </source>
</evidence>
<feature type="transmembrane region" description="Helical" evidence="1">
    <location>
        <begin position="182"/>
        <end position="200"/>
    </location>
</feature>
<name>A0A9D1CP47_9FIRM</name>
<keyword evidence="1" id="KW-0812">Transmembrane</keyword>
<dbReference type="EMBL" id="DVFN01000130">
    <property type="protein sequence ID" value="HIQ70461.1"/>
    <property type="molecule type" value="Genomic_DNA"/>
</dbReference>
<accession>A0A9D1CP47</accession>
<dbReference type="Proteomes" id="UP000886874">
    <property type="component" value="Unassembled WGS sequence"/>
</dbReference>
<feature type="transmembrane region" description="Helical" evidence="1">
    <location>
        <begin position="143"/>
        <end position="162"/>
    </location>
</feature>
<keyword evidence="1" id="KW-1133">Transmembrane helix</keyword>
<dbReference type="PROSITE" id="PS51257">
    <property type="entry name" value="PROKAR_LIPOPROTEIN"/>
    <property type="match status" value="1"/>
</dbReference>
<comment type="caution">
    <text evidence="2">The sequence shown here is derived from an EMBL/GenBank/DDBJ whole genome shotgun (WGS) entry which is preliminary data.</text>
</comment>
<reference evidence="2" key="1">
    <citation type="submission" date="2020-10" db="EMBL/GenBank/DDBJ databases">
        <authorList>
            <person name="Gilroy R."/>
        </authorList>
    </citation>
    <scope>NUCLEOTIDE SEQUENCE</scope>
    <source>
        <strain evidence="2">ChiSjej2B20-13462</strain>
    </source>
</reference>
<sequence length="212" mass="23353">MKLLYKEIRLCAHPTSLVFAFLGCLVLVPAYPYSVILLFGSLAPYITFVNARETNDLWYTAILPVSKAESVGGKCLLVVSLQLFQLLFSVPFAMLRQGLHIANNPVGLDATPAWYGLGLLVYGVFDILFLASFYKSGYKAGKAFLLASIPLGSMMVLVEATAHIPALSWMDSVQPEDLLRQLPILLAGIIGYAALLFLAYRISVKRYEKVDL</sequence>
<organism evidence="2 3">
    <name type="scientific">Candidatus Avoscillospira stercorigallinarum</name>
    <dbReference type="NCBI Taxonomy" id="2840708"/>
    <lineage>
        <taxon>Bacteria</taxon>
        <taxon>Bacillati</taxon>
        <taxon>Bacillota</taxon>
        <taxon>Clostridia</taxon>
        <taxon>Eubacteriales</taxon>
        <taxon>Oscillospiraceae</taxon>
        <taxon>Oscillospiraceae incertae sedis</taxon>
        <taxon>Candidatus Avoscillospira</taxon>
    </lineage>
</organism>
<keyword evidence="1" id="KW-0472">Membrane</keyword>
<dbReference type="InterPro" id="IPR025699">
    <property type="entry name" value="ABC2_memb-like"/>
</dbReference>
<feature type="transmembrane region" description="Helical" evidence="1">
    <location>
        <begin position="71"/>
        <end position="93"/>
    </location>
</feature>
<feature type="transmembrane region" description="Helical" evidence="1">
    <location>
        <begin position="113"/>
        <end position="131"/>
    </location>
</feature>
<gene>
    <name evidence="2" type="ORF">IAA67_09045</name>
</gene>
<dbReference type="Pfam" id="PF13346">
    <property type="entry name" value="ABC2_membrane_5"/>
    <property type="match status" value="1"/>
</dbReference>
<feature type="transmembrane region" description="Helical" evidence="1">
    <location>
        <begin position="12"/>
        <end position="28"/>
    </location>
</feature>